<evidence type="ECO:0000313" key="1">
    <source>
        <dbReference type="EnsemblMetazoa" id="CJA39010.1"/>
    </source>
</evidence>
<organism evidence="1 2">
    <name type="scientific">Caenorhabditis japonica</name>
    <dbReference type="NCBI Taxonomy" id="281687"/>
    <lineage>
        <taxon>Eukaryota</taxon>
        <taxon>Metazoa</taxon>
        <taxon>Ecdysozoa</taxon>
        <taxon>Nematoda</taxon>
        <taxon>Chromadorea</taxon>
        <taxon>Rhabditida</taxon>
        <taxon>Rhabditina</taxon>
        <taxon>Rhabditomorpha</taxon>
        <taxon>Rhabditoidea</taxon>
        <taxon>Rhabditidae</taxon>
        <taxon>Peloderinae</taxon>
        <taxon>Caenorhabditis</taxon>
    </lineage>
</organism>
<reference evidence="2" key="1">
    <citation type="submission" date="2010-08" db="EMBL/GenBank/DDBJ databases">
        <authorList>
            <consortium name="Caenorhabditis japonica Sequencing Consortium"/>
            <person name="Wilson R.K."/>
        </authorList>
    </citation>
    <scope>NUCLEOTIDE SEQUENCE [LARGE SCALE GENOMIC DNA]</scope>
    <source>
        <strain evidence="2">DF5081</strain>
    </source>
</reference>
<proteinExistence type="predicted"/>
<dbReference type="Proteomes" id="UP000005237">
    <property type="component" value="Unassembled WGS sequence"/>
</dbReference>
<dbReference type="AlphaFoldDB" id="A0A8R1ERK5"/>
<dbReference type="EnsemblMetazoa" id="CJA39010.1">
    <property type="protein sequence ID" value="CJA39010.1"/>
    <property type="gene ID" value="WBGene00214857"/>
</dbReference>
<name>A0A8R1ERK5_CAEJA</name>
<evidence type="ECO:0000313" key="2">
    <source>
        <dbReference type="Proteomes" id="UP000005237"/>
    </source>
</evidence>
<sequence length="115" mass="12762">MVDLPCFKENPLSAGSVKQEEVDEEALLQEQLATIQNSVKQVEVTEKSSTVSNRKREVDEVNELLDGLDDDDDEEEDVQTMTLGGNEAVDEPMEAVEEQTVVADLLAAKKKKKKL</sequence>
<keyword evidence="2" id="KW-1185">Reference proteome</keyword>
<reference evidence="1" key="2">
    <citation type="submission" date="2022-06" db="UniProtKB">
        <authorList>
            <consortium name="EnsemblMetazoa"/>
        </authorList>
    </citation>
    <scope>IDENTIFICATION</scope>
    <source>
        <strain evidence="1">DF5081</strain>
    </source>
</reference>
<accession>A0A8R1ERK5</accession>
<protein>
    <submittedName>
        <fullName evidence="1">Uncharacterized protein</fullName>
    </submittedName>
</protein>